<evidence type="ECO:0000313" key="1">
    <source>
        <dbReference type="EMBL" id="ADP33810.1"/>
    </source>
</evidence>
<protein>
    <recommendedName>
        <fullName evidence="3">DUF3970 domain-containing protein</fullName>
    </recommendedName>
</protein>
<dbReference type="EMBL" id="CP002207">
    <property type="protein sequence ID" value="ADP33810.1"/>
    <property type="molecule type" value="Genomic_DNA"/>
</dbReference>
<organism evidence="1 2">
    <name type="scientific">Bacillus atrophaeus (strain 1942)</name>
    <dbReference type="NCBI Taxonomy" id="720555"/>
    <lineage>
        <taxon>Bacteria</taxon>
        <taxon>Bacillati</taxon>
        <taxon>Bacillota</taxon>
        <taxon>Bacilli</taxon>
        <taxon>Bacillales</taxon>
        <taxon>Bacillaceae</taxon>
        <taxon>Bacillus</taxon>
    </lineage>
</organism>
<sequence>MAQVRLAGKKEEIEQIIKSFEENYEVAYTSKEYGKTNPRYKYSKDLRVYLDLKLKSAKIEK</sequence>
<dbReference type="GeneID" id="92914231"/>
<dbReference type="InterPro" id="IPR025088">
    <property type="entry name" value="DUF3970"/>
</dbReference>
<dbReference type="RefSeq" id="WP_003326981.1">
    <property type="nucleotide sequence ID" value="NC_014639.1"/>
</dbReference>
<proteinExistence type="predicted"/>
<accession>A0ABM5M0Y1</accession>
<dbReference type="Pfam" id="PF13113">
    <property type="entry name" value="DUF3970"/>
    <property type="match status" value="1"/>
</dbReference>
<dbReference type="Proteomes" id="UP000006867">
    <property type="component" value="Chromosome"/>
</dbReference>
<reference evidence="1 2" key="1">
    <citation type="journal article" date="2011" name="Front. Microbiol.">
        <title>Genomic signatures of strain selection and enhancement in Bacillus atrophaeus var. globigii, a historical biowarfare simulant.</title>
        <authorList>
            <person name="Gibbons H.S."/>
            <person name="Broomall S.M."/>
            <person name="McNew L.A."/>
            <person name="Daligault H."/>
            <person name="Chapman C."/>
            <person name="Bruce D."/>
            <person name="Karavis M."/>
            <person name="Krepps M."/>
            <person name="McGregor P.A."/>
            <person name="Hong C."/>
            <person name="Park K.H."/>
            <person name="Akmal A."/>
            <person name="Feldman A."/>
            <person name="Lin J.S."/>
            <person name="Chang W.E."/>
            <person name="Higgs B.W."/>
            <person name="Demirev P."/>
            <person name="Lindquist J."/>
            <person name="Liem A."/>
            <person name="Fochler E."/>
            <person name="Read T.D."/>
            <person name="Tapia R."/>
            <person name="Johnson S."/>
            <person name="Bishop-Lilly K.A."/>
            <person name="Detter C."/>
            <person name="Han C."/>
            <person name="Sozhamannan S."/>
            <person name="Rosenzweig C.N."/>
            <person name="Skowronski E.W."/>
        </authorList>
    </citation>
    <scope>NUCLEOTIDE SEQUENCE [LARGE SCALE GENOMIC DNA]</scope>
    <source>
        <strain evidence="1 2">1942</strain>
    </source>
</reference>
<name>A0ABM5M0Y1_BACA1</name>
<evidence type="ECO:0000313" key="2">
    <source>
        <dbReference type="Proteomes" id="UP000006867"/>
    </source>
</evidence>
<keyword evidence="2" id="KW-1185">Reference proteome</keyword>
<evidence type="ECO:0008006" key="3">
    <source>
        <dbReference type="Google" id="ProtNLM"/>
    </source>
</evidence>
<gene>
    <name evidence="1" type="ordered locus">BATR1942_14440</name>
</gene>